<accession>A0A1B8S9Y8</accession>
<reference evidence="2 3" key="1">
    <citation type="submission" date="2015-06" db="EMBL/GenBank/DDBJ databases">
        <title>Genome sequence of Mycobacterium kumamotonense strain Roo.</title>
        <authorList>
            <person name="Greninger A.L."/>
            <person name="Cunningham G."/>
            <person name="Miller S."/>
        </authorList>
    </citation>
    <scope>NUCLEOTIDE SEQUENCE [LARGE SCALE GENOMIC DNA]</scope>
    <source>
        <strain evidence="2 3">Roo</strain>
    </source>
</reference>
<dbReference type="AlphaFoldDB" id="A0A1B8S9Y8"/>
<keyword evidence="3" id="KW-1185">Reference proteome</keyword>
<comment type="caution">
    <text evidence="2">The sequence shown here is derived from an EMBL/GenBank/DDBJ whole genome shotgun (WGS) entry which is preliminary data.</text>
</comment>
<dbReference type="InterPro" id="IPR003399">
    <property type="entry name" value="Mce/MlaD"/>
</dbReference>
<protein>
    <submittedName>
        <fullName evidence="2">Mammalian cell entry protein</fullName>
    </submittedName>
</protein>
<dbReference type="GO" id="GO:0005576">
    <property type="term" value="C:extracellular region"/>
    <property type="evidence" value="ECO:0007669"/>
    <property type="project" value="TreeGrafter"/>
</dbReference>
<evidence type="ECO:0000313" key="2">
    <source>
        <dbReference type="EMBL" id="OBY29568.1"/>
    </source>
</evidence>
<dbReference type="InterPro" id="IPR052336">
    <property type="entry name" value="MlaD_Phospholipid_Transporter"/>
</dbReference>
<evidence type="ECO:0000259" key="1">
    <source>
        <dbReference type="Pfam" id="PF02470"/>
    </source>
</evidence>
<dbReference type="Pfam" id="PF02470">
    <property type="entry name" value="MlaD"/>
    <property type="match status" value="1"/>
</dbReference>
<feature type="domain" description="Mce/MlaD" evidence="1">
    <location>
        <begin position="28"/>
        <end position="101"/>
    </location>
</feature>
<dbReference type="Proteomes" id="UP000092668">
    <property type="component" value="Unassembled WGS sequence"/>
</dbReference>
<evidence type="ECO:0000313" key="3">
    <source>
        <dbReference type="Proteomes" id="UP000092668"/>
    </source>
</evidence>
<organism evidence="2 3">
    <name type="scientific">Mycolicibacter kumamotonensis</name>
    <dbReference type="NCBI Taxonomy" id="354243"/>
    <lineage>
        <taxon>Bacteria</taxon>
        <taxon>Bacillati</taxon>
        <taxon>Actinomycetota</taxon>
        <taxon>Actinomycetes</taxon>
        <taxon>Mycobacteriales</taxon>
        <taxon>Mycobacteriaceae</taxon>
        <taxon>Mycolicibacter</taxon>
    </lineage>
</organism>
<dbReference type="EMBL" id="LFOE01000065">
    <property type="protein sequence ID" value="OBY29568.1"/>
    <property type="molecule type" value="Genomic_DNA"/>
</dbReference>
<gene>
    <name evidence="2" type="ORF">ACT18_22355</name>
</gene>
<dbReference type="OrthoDB" id="4368973at2"/>
<dbReference type="PATRIC" id="fig|354243.3.peg.4624"/>
<name>A0A1B8S9Y8_9MYCO</name>
<dbReference type="PANTHER" id="PTHR33371">
    <property type="entry name" value="INTERMEMBRANE PHOSPHOLIPID TRANSPORT SYSTEM BINDING PROTEIN MLAD-RELATED"/>
    <property type="match status" value="1"/>
</dbReference>
<dbReference type="PANTHER" id="PTHR33371:SF15">
    <property type="entry name" value="LIPOPROTEIN LPRN"/>
    <property type="match status" value="1"/>
</dbReference>
<sequence>MGSGALALASCTALNPGILPTPGNSYRDGYEVVFEFESALNLPDRAKVVMDGAPVGIVTRVALAGDHVDVVSRISREVRIPENAHASLQQATVLGDIYVSVAGLQADGSAAYIPISNGRISMLHTVSPPEVEDTIATLATFVSGGSIQRIQDTVIGLNRITPQGDEARAIASRVAADLADLSTGIETVDEWLAGLSGTTEVLNSRIPDFKEMFSDHGLRGFDRVSIASGYTGRLFPSLGSVYSNGFWLVPLLDTLGEAFGAMQRDKQAFEAEVPAWKRLFYEDFLPQDKYPAMNIVSIVGPEGQELSGDVQGVLRMIGAAP</sequence>
<proteinExistence type="predicted"/>